<organism evidence="2 3">
    <name type="scientific">Crenichthys baileyi</name>
    <name type="common">White River springfish</name>
    <dbReference type="NCBI Taxonomy" id="28760"/>
    <lineage>
        <taxon>Eukaryota</taxon>
        <taxon>Metazoa</taxon>
        <taxon>Chordata</taxon>
        <taxon>Craniata</taxon>
        <taxon>Vertebrata</taxon>
        <taxon>Euteleostomi</taxon>
        <taxon>Actinopterygii</taxon>
        <taxon>Neopterygii</taxon>
        <taxon>Teleostei</taxon>
        <taxon>Neoteleostei</taxon>
        <taxon>Acanthomorphata</taxon>
        <taxon>Ovalentaria</taxon>
        <taxon>Atherinomorphae</taxon>
        <taxon>Cyprinodontiformes</taxon>
        <taxon>Goodeidae</taxon>
        <taxon>Crenichthys</taxon>
    </lineage>
</organism>
<comment type="caution">
    <text evidence="2">The sequence shown here is derived from an EMBL/GenBank/DDBJ whole genome shotgun (WGS) entry which is preliminary data.</text>
</comment>
<gene>
    <name evidence="2" type="ORF">CRENBAI_014413</name>
</gene>
<dbReference type="EMBL" id="JAHHUM010001758">
    <property type="protein sequence ID" value="KAK5609233.1"/>
    <property type="molecule type" value="Genomic_DNA"/>
</dbReference>
<keyword evidence="3" id="KW-1185">Reference proteome</keyword>
<evidence type="ECO:0000256" key="1">
    <source>
        <dbReference type="SAM" id="MobiDB-lite"/>
    </source>
</evidence>
<dbReference type="AlphaFoldDB" id="A0AAV9RJR5"/>
<reference evidence="2 3" key="1">
    <citation type="submission" date="2021-06" db="EMBL/GenBank/DDBJ databases">
        <authorList>
            <person name="Palmer J.M."/>
        </authorList>
    </citation>
    <scope>NUCLEOTIDE SEQUENCE [LARGE SCALE GENOMIC DNA]</scope>
    <source>
        <strain evidence="2 3">MEX-2019</strain>
        <tissue evidence="2">Muscle</tissue>
    </source>
</reference>
<evidence type="ECO:0000313" key="2">
    <source>
        <dbReference type="EMBL" id="KAK5609233.1"/>
    </source>
</evidence>
<sequence length="149" mass="16786">MRLHLLLFRVIWQKLPSLLTKESNRLPNQARQRGISLLSCLRRRRRHCAALLPHPRAFQQRGRQHTMLPASDTLHSFRGGRPSPAPTRPKPASLHLTPPSPAIRSLPVTASTAACRLQREPSEDDPAHLASSQRQGGGVFCRFLELFPQ</sequence>
<name>A0AAV9RJR5_9TELE</name>
<dbReference type="Proteomes" id="UP001311232">
    <property type="component" value="Unassembled WGS sequence"/>
</dbReference>
<proteinExistence type="predicted"/>
<protein>
    <submittedName>
        <fullName evidence="2">Uncharacterized protein</fullName>
    </submittedName>
</protein>
<feature type="region of interest" description="Disordered" evidence="1">
    <location>
        <begin position="58"/>
        <end position="105"/>
    </location>
</feature>
<accession>A0AAV9RJR5</accession>
<evidence type="ECO:0000313" key="3">
    <source>
        <dbReference type="Proteomes" id="UP001311232"/>
    </source>
</evidence>